<feature type="transmembrane region" description="Helical" evidence="1">
    <location>
        <begin position="179"/>
        <end position="196"/>
    </location>
</feature>
<dbReference type="EMBL" id="JBHRTF010000001">
    <property type="protein sequence ID" value="MFC3114083.1"/>
    <property type="molecule type" value="Genomic_DNA"/>
</dbReference>
<dbReference type="InterPro" id="IPR000620">
    <property type="entry name" value="EamA_dom"/>
</dbReference>
<comment type="caution">
    <text evidence="3">The sequence shown here is derived from an EMBL/GenBank/DDBJ whole genome shotgun (WGS) entry which is preliminary data.</text>
</comment>
<keyword evidence="1" id="KW-1133">Transmembrane helix</keyword>
<gene>
    <name evidence="3" type="ORF">ACFODX_00845</name>
</gene>
<name>A0ABV7FDU7_9GAMM</name>
<reference evidence="4" key="1">
    <citation type="journal article" date="2019" name="Int. J. Syst. Evol. Microbiol.">
        <title>The Global Catalogue of Microorganisms (GCM) 10K type strain sequencing project: providing services to taxonomists for standard genome sequencing and annotation.</title>
        <authorList>
            <consortium name="The Broad Institute Genomics Platform"/>
            <consortium name="The Broad Institute Genome Sequencing Center for Infectious Disease"/>
            <person name="Wu L."/>
            <person name="Ma J."/>
        </authorList>
    </citation>
    <scope>NUCLEOTIDE SEQUENCE [LARGE SCALE GENOMIC DNA]</scope>
    <source>
        <strain evidence="4">KCTC 52237</strain>
    </source>
</reference>
<proteinExistence type="predicted"/>
<evidence type="ECO:0000256" key="1">
    <source>
        <dbReference type="SAM" id="Phobius"/>
    </source>
</evidence>
<keyword evidence="1" id="KW-0812">Transmembrane</keyword>
<keyword evidence="1" id="KW-0472">Membrane</keyword>
<evidence type="ECO:0000313" key="4">
    <source>
        <dbReference type="Proteomes" id="UP001595555"/>
    </source>
</evidence>
<sequence>MSSAKSALLSLHLGAFLMGATGLFSKIIELPAWDITGYRTWVAALVLFAWVWWRERNVALRSARDYRRMLLLGALLALHWVTFFYSMQVANIAVGMISLYAYPVVTVFLEPWLKGTKLDWRDVTSGCLVLFGIYWLVPEFTFSNNMTQGVIWGVISAVTFAVRNLLLSHWFSDQTAARSMSYQVLIVALLMTPVLLLSPHQPSAKDGWLLLCLGIFFTAFTHTLLGYSLRYLKAKTVGLVACLQPVYAVGYEIAVLHTYPDMSTLLGGSVIIAAAIYESVREHSKAAATAAINL</sequence>
<evidence type="ECO:0000313" key="3">
    <source>
        <dbReference type="EMBL" id="MFC3114083.1"/>
    </source>
</evidence>
<feature type="transmembrane region" description="Helical" evidence="1">
    <location>
        <begin position="208"/>
        <end position="229"/>
    </location>
</feature>
<dbReference type="SUPFAM" id="SSF103481">
    <property type="entry name" value="Multidrug resistance efflux transporter EmrE"/>
    <property type="match status" value="2"/>
</dbReference>
<feature type="domain" description="EamA" evidence="2">
    <location>
        <begin position="149"/>
        <end position="276"/>
    </location>
</feature>
<feature type="transmembrane region" description="Helical" evidence="1">
    <location>
        <begin position="120"/>
        <end position="137"/>
    </location>
</feature>
<feature type="domain" description="EamA" evidence="2">
    <location>
        <begin position="7"/>
        <end position="136"/>
    </location>
</feature>
<organism evidence="3 4">
    <name type="scientific">Cellvibrio fontiphilus</name>
    <dbReference type="NCBI Taxonomy" id="1815559"/>
    <lineage>
        <taxon>Bacteria</taxon>
        <taxon>Pseudomonadati</taxon>
        <taxon>Pseudomonadota</taxon>
        <taxon>Gammaproteobacteria</taxon>
        <taxon>Cellvibrionales</taxon>
        <taxon>Cellvibrionaceae</taxon>
        <taxon>Cellvibrio</taxon>
    </lineage>
</organism>
<dbReference type="InterPro" id="IPR037185">
    <property type="entry name" value="EmrE-like"/>
</dbReference>
<feature type="transmembrane region" description="Helical" evidence="1">
    <location>
        <begin position="236"/>
        <end position="256"/>
    </location>
</feature>
<dbReference type="PANTHER" id="PTHR22911:SF79">
    <property type="entry name" value="MOBA-LIKE NTP TRANSFERASE DOMAIN-CONTAINING PROTEIN"/>
    <property type="match status" value="1"/>
</dbReference>
<dbReference type="Pfam" id="PF00892">
    <property type="entry name" value="EamA"/>
    <property type="match status" value="2"/>
</dbReference>
<evidence type="ECO:0000259" key="2">
    <source>
        <dbReference type="Pfam" id="PF00892"/>
    </source>
</evidence>
<dbReference type="PANTHER" id="PTHR22911">
    <property type="entry name" value="ACYL-MALONYL CONDENSING ENZYME-RELATED"/>
    <property type="match status" value="1"/>
</dbReference>
<accession>A0ABV7FDU7</accession>
<feature type="transmembrane region" description="Helical" evidence="1">
    <location>
        <begin position="35"/>
        <end position="53"/>
    </location>
</feature>
<dbReference type="RefSeq" id="WP_378115091.1">
    <property type="nucleotide sequence ID" value="NZ_JBHRTF010000001.1"/>
</dbReference>
<feature type="transmembrane region" description="Helical" evidence="1">
    <location>
        <begin position="69"/>
        <end position="86"/>
    </location>
</feature>
<feature type="transmembrane region" description="Helical" evidence="1">
    <location>
        <begin position="92"/>
        <end position="113"/>
    </location>
</feature>
<protein>
    <submittedName>
        <fullName evidence="3">DMT family transporter</fullName>
    </submittedName>
</protein>
<dbReference type="Proteomes" id="UP001595555">
    <property type="component" value="Unassembled WGS sequence"/>
</dbReference>
<keyword evidence="4" id="KW-1185">Reference proteome</keyword>
<feature type="transmembrane region" description="Helical" evidence="1">
    <location>
        <begin position="149"/>
        <end position="167"/>
    </location>
</feature>